<dbReference type="InterPro" id="IPR032710">
    <property type="entry name" value="NTF2-like_dom_sf"/>
</dbReference>
<keyword evidence="1" id="KW-0732">Signal</keyword>
<keyword evidence="3" id="KW-1185">Reference proteome</keyword>
<feature type="signal peptide" evidence="1">
    <location>
        <begin position="1"/>
        <end position="20"/>
    </location>
</feature>
<organism evidence="2 3">
    <name type="scientific">Flagellimonas aquimarina</name>
    <dbReference type="NCBI Taxonomy" id="2201895"/>
    <lineage>
        <taxon>Bacteria</taxon>
        <taxon>Pseudomonadati</taxon>
        <taxon>Bacteroidota</taxon>
        <taxon>Flavobacteriia</taxon>
        <taxon>Flavobacteriales</taxon>
        <taxon>Flavobacteriaceae</taxon>
        <taxon>Flagellimonas</taxon>
    </lineage>
</organism>
<evidence type="ECO:0008006" key="4">
    <source>
        <dbReference type="Google" id="ProtNLM"/>
    </source>
</evidence>
<accession>A0A316L0B5</accession>
<dbReference type="Pfam" id="PF12893">
    <property type="entry name" value="Lumazine_bd_2"/>
    <property type="match status" value="1"/>
</dbReference>
<dbReference type="InterPro" id="IPR039437">
    <property type="entry name" value="FrzH/put_lumazine-bd"/>
</dbReference>
<dbReference type="OrthoDB" id="8445243at2"/>
<feature type="chain" id="PRO_5016337599" description="Nuclear transport factor 2 family protein" evidence="1">
    <location>
        <begin position="21"/>
        <end position="141"/>
    </location>
</feature>
<dbReference type="Proteomes" id="UP000245762">
    <property type="component" value="Unassembled WGS sequence"/>
</dbReference>
<name>A0A316L0B5_9FLAO</name>
<evidence type="ECO:0000313" key="2">
    <source>
        <dbReference type="EMBL" id="PWL39902.1"/>
    </source>
</evidence>
<dbReference type="Gene3D" id="3.10.450.50">
    <property type="match status" value="1"/>
</dbReference>
<reference evidence="2 3" key="1">
    <citation type="submission" date="2018-05" db="EMBL/GenBank/DDBJ databases">
        <title>Complete genome sequence of Flagellimonas aquimarina ECD12 isolated from seaweed Ecklonia cava.</title>
        <authorList>
            <person name="Choi S."/>
            <person name="Seong C."/>
        </authorList>
    </citation>
    <scope>NUCLEOTIDE SEQUENCE [LARGE SCALE GENOMIC DNA]</scope>
    <source>
        <strain evidence="2 3">ECD12</strain>
    </source>
</reference>
<evidence type="ECO:0000256" key="1">
    <source>
        <dbReference type="SAM" id="SignalP"/>
    </source>
</evidence>
<evidence type="ECO:0000313" key="3">
    <source>
        <dbReference type="Proteomes" id="UP000245762"/>
    </source>
</evidence>
<dbReference type="SUPFAM" id="SSF54427">
    <property type="entry name" value="NTF2-like"/>
    <property type="match status" value="1"/>
</dbReference>
<proteinExistence type="predicted"/>
<dbReference type="EMBL" id="QGEG01000001">
    <property type="protein sequence ID" value="PWL39902.1"/>
    <property type="molecule type" value="Genomic_DNA"/>
</dbReference>
<comment type="caution">
    <text evidence="2">The sequence shown here is derived from an EMBL/GenBank/DDBJ whole genome shotgun (WGS) entry which is preliminary data.</text>
</comment>
<protein>
    <recommendedName>
        <fullName evidence="4">Nuclear transport factor 2 family protein</fullName>
    </recommendedName>
</protein>
<dbReference type="AlphaFoldDB" id="A0A316L0B5"/>
<gene>
    <name evidence="2" type="ORF">DKG77_03470</name>
</gene>
<sequence>MQKIFFTFILITIFMTQVQAQNNDLQLIEKTINYYLDGMTAHNAESFEKAFHTNATMKWIEKKYEEVNAIEALSEYVNANDPVKTKTSIMAINIAGDAANAQLELEYSTFSYIDFMHLLKIDGKWKIVSKTYSTRTKSTKE</sequence>